<feature type="region of interest" description="Disordered" evidence="1">
    <location>
        <begin position="1"/>
        <end position="38"/>
    </location>
</feature>
<evidence type="ECO:0000256" key="1">
    <source>
        <dbReference type="SAM" id="MobiDB-lite"/>
    </source>
</evidence>
<reference evidence="2 3" key="1">
    <citation type="journal article" date="2018" name="Nat. Biotechnol.">
        <title>A standardized bacterial taxonomy based on genome phylogeny substantially revises the tree of life.</title>
        <authorList>
            <person name="Parks D.H."/>
            <person name="Chuvochina M."/>
            <person name="Waite D.W."/>
            <person name="Rinke C."/>
            <person name="Skarshewski A."/>
            <person name="Chaumeil P.A."/>
            <person name="Hugenholtz P."/>
        </authorList>
    </citation>
    <scope>NUCLEOTIDE SEQUENCE [LARGE SCALE GENOMIC DNA]</scope>
    <source>
        <strain evidence="2">UBA9669</strain>
    </source>
</reference>
<sequence>MYGLKKRSKQDENGLIQGAGTGSSDDVKKNVPAGSYIMPSDSTKTLGIDNLKNMGSPIPVNLSNGEFQLSPDQVHSVGVQTLDAMKEQTHTPVDQPQLGFKPGNTKPQMFFANGGLVPFDEEAARRAQSGTQMRDVTPTTRQLPAISNNSTPPSTANTLMANEGGFGARMLGKAANAAKGLGAFHMAASGIGGAVTGFNTPTDDYRERFGMETNNPTLVGDLGIRGLGVLSDVGNAASFGILGRNFADKQRVNAENTNSAQQKRFDEWNFD</sequence>
<organism evidence="2 3">
    <name type="scientific">Acinetobacter ursingii</name>
    <dbReference type="NCBI Taxonomy" id="108980"/>
    <lineage>
        <taxon>Bacteria</taxon>
        <taxon>Pseudomonadati</taxon>
        <taxon>Pseudomonadota</taxon>
        <taxon>Gammaproteobacteria</taxon>
        <taxon>Moraxellales</taxon>
        <taxon>Moraxellaceae</taxon>
        <taxon>Acinetobacter</taxon>
    </lineage>
</organism>
<evidence type="ECO:0000313" key="3">
    <source>
        <dbReference type="Proteomes" id="UP000263596"/>
    </source>
</evidence>
<dbReference type="Proteomes" id="UP000263596">
    <property type="component" value="Unassembled WGS sequence"/>
</dbReference>
<name>A0A3D2SJZ7_9GAMM</name>
<gene>
    <name evidence="2" type="ORF">DHW29_01700</name>
</gene>
<comment type="caution">
    <text evidence="2">The sequence shown here is derived from an EMBL/GenBank/DDBJ whole genome shotgun (WGS) entry which is preliminary data.</text>
</comment>
<proteinExistence type="predicted"/>
<dbReference type="RefSeq" id="WP_053088301.1">
    <property type="nucleotide sequence ID" value="NZ_BKFK01000002.1"/>
</dbReference>
<dbReference type="AlphaFoldDB" id="A0A3D2SJZ7"/>
<dbReference type="EMBL" id="DPVE01000032">
    <property type="protein sequence ID" value="HCK29034.1"/>
    <property type="molecule type" value="Genomic_DNA"/>
</dbReference>
<evidence type="ECO:0000313" key="2">
    <source>
        <dbReference type="EMBL" id="HCK29034.1"/>
    </source>
</evidence>
<protein>
    <submittedName>
        <fullName evidence="2">Uncharacterized protein</fullName>
    </submittedName>
</protein>
<accession>A0A3D2SJZ7</accession>